<dbReference type="Pfam" id="PF02801">
    <property type="entry name" value="Ketoacyl-synt_C"/>
    <property type="match status" value="1"/>
</dbReference>
<comment type="caution">
    <text evidence="8">The sequence shown here is derived from an EMBL/GenBank/DDBJ whole genome shotgun (WGS) entry which is preliminary data.</text>
</comment>
<dbReference type="CDD" id="cd08950">
    <property type="entry name" value="KR_fFAS_SDR_c_like"/>
    <property type="match status" value="1"/>
</dbReference>
<dbReference type="FunFam" id="3.20.20.70:FF:000170">
    <property type="entry name" value="Fatty acid synthase"/>
    <property type="match status" value="1"/>
</dbReference>
<dbReference type="SUPFAM" id="SSF51412">
    <property type="entry name" value="Inosine monophosphate dehydrogenase (IMPDH)"/>
    <property type="match status" value="1"/>
</dbReference>
<dbReference type="SUPFAM" id="SSF54637">
    <property type="entry name" value="Thioesterase/thiol ester dehydrase-isomerase"/>
    <property type="match status" value="1"/>
</dbReference>
<dbReference type="InterPro" id="IPR016039">
    <property type="entry name" value="Thiolase-like"/>
</dbReference>
<keyword evidence="3" id="KW-0378">Hydrolase</keyword>
<feature type="compositionally biased region" description="Basic and acidic residues" evidence="6">
    <location>
        <begin position="1"/>
        <end position="26"/>
    </location>
</feature>
<comment type="similarity">
    <text evidence="1">Belongs to the enoyl-CoA hydratase/isomerase family.</text>
</comment>
<dbReference type="Pfam" id="PF18094">
    <property type="entry name" value="DNA_pol_B_N"/>
    <property type="match status" value="1"/>
</dbReference>
<dbReference type="PRINTS" id="PR01483">
    <property type="entry name" value="FASYNTHASE"/>
</dbReference>
<accession>A0A1X0KLW2</accession>
<dbReference type="Gene3D" id="3.30.70.2430">
    <property type="match status" value="1"/>
</dbReference>
<dbReference type="Pfam" id="PF01575">
    <property type="entry name" value="MaoC_dehydratas"/>
    <property type="match status" value="1"/>
</dbReference>
<dbReference type="CDD" id="cd03447">
    <property type="entry name" value="FAS_MaoC"/>
    <property type="match status" value="1"/>
</dbReference>
<dbReference type="Gene3D" id="3.20.20.70">
    <property type="entry name" value="Aldolase class I"/>
    <property type="match status" value="1"/>
</dbReference>
<feature type="domain" description="Ketosynthase family 3 (KS3)" evidence="7">
    <location>
        <begin position="2553"/>
        <end position="3008"/>
    </location>
</feature>
<keyword evidence="9" id="KW-1185">Reference proteome</keyword>
<evidence type="ECO:0000256" key="4">
    <source>
        <dbReference type="ARBA" id="ARBA00022857"/>
    </source>
</evidence>
<dbReference type="FunFam" id="3.40.366.10:FF:000009">
    <property type="entry name" value="Fatty acid synthase Fas"/>
    <property type="match status" value="1"/>
</dbReference>
<dbReference type="FunFam" id="3.40.50.720:FF:000632">
    <property type="entry name" value="Fatty acid synthase"/>
    <property type="match status" value="1"/>
</dbReference>
<reference evidence="8 9" key="1">
    <citation type="submission" date="2017-02" db="EMBL/GenBank/DDBJ databases">
        <title>The new phylogeny of genus Mycobacterium.</title>
        <authorList>
            <person name="Tortoli E."/>
            <person name="Trovato A."/>
            <person name="Cirillo D.M."/>
        </authorList>
    </citation>
    <scope>NUCLEOTIDE SEQUENCE [LARGE SCALE GENOMIC DNA]</scope>
    <source>
        <strain evidence="8 9">DSM 43992</strain>
    </source>
</reference>
<dbReference type="InterPro" id="IPR003965">
    <property type="entry name" value="Fatty_acid_synthase"/>
</dbReference>
<dbReference type="InterPro" id="IPR014043">
    <property type="entry name" value="Acyl_transferase_dom"/>
</dbReference>
<evidence type="ECO:0000256" key="6">
    <source>
        <dbReference type="SAM" id="MobiDB-lite"/>
    </source>
</evidence>
<feature type="region of interest" description="Disordered" evidence="6">
    <location>
        <begin position="1205"/>
        <end position="1226"/>
    </location>
</feature>
<evidence type="ECO:0000256" key="2">
    <source>
        <dbReference type="ARBA" id="ARBA00022679"/>
    </source>
</evidence>
<evidence type="ECO:0000313" key="9">
    <source>
        <dbReference type="Proteomes" id="UP000192601"/>
    </source>
</evidence>
<dbReference type="Pfam" id="PF08354">
    <property type="entry name" value="Fas1-AflB-like_hel"/>
    <property type="match status" value="1"/>
</dbReference>
<dbReference type="Gene3D" id="3.30.70.3320">
    <property type="match status" value="1"/>
</dbReference>
<keyword evidence="4" id="KW-0521">NADP</keyword>
<feature type="region of interest" description="Disordered" evidence="6">
    <location>
        <begin position="1"/>
        <end position="30"/>
    </location>
</feature>
<dbReference type="CDD" id="cd00828">
    <property type="entry name" value="elong_cond_enzymes"/>
    <property type="match status" value="1"/>
</dbReference>
<dbReference type="PROSITE" id="PS52004">
    <property type="entry name" value="KS3_2"/>
    <property type="match status" value="1"/>
</dbReference>
<dbReference type="Pfam" id="PF22690">
    <property type="entry name" value="FAS_AT_central"/>
    <property type="match status" value="1"/>
</dbReference>
<dbReference type="InterPro" id="IPR029069">
    <property type="entry name" value="HotDog_dom_sf"/>
</dbReference>
<feature type="region of interest" description="Disordered" evidence="6">
    <location>
        <begin position="1764"/>
        <end position="1790"/>
    </location>
</feature>
<dbReference type="SMART" id="SM00827">
    <property type="entry name" value="PKS_AT"/>
    <property type="match status" value="1"/>
</dbReference>
<dbReference type="InterPro" id="IPR050830">
    <property type="entry name" value="Fungal_FAS"/>
</dbReference>
<gene>
    <name evidence="8" type="ORF">BST44_00990</name>
</gene>
<dbReference type="Gene3D" id="1.20.930.70">
    <property type="match status" value="1"/>
</dbReference>
<evidence type="ECO:0000313" key="8">
    <source>
        <dbReference type="EMBL" id="ORB76138.1"/>
    </source>
</evidence>
<dbReference type="PANTHER" id="PTHR10982">
    <property type="entry name" value="MALONYL COA-ACYL CARRIER PROTEIN TRANSACYLASE"/>
    <property type="match status" value="1"/>
</dbReference>
<keyword evidence="2" id="KW-0808">Transferase</keyword>
<organism evidence="8 9">
    <name type="scientific">Mycobacterium scrofulaceum</name>
    <dbReference type="NCBI Taxonomy" id="1783"/>
    <lineage>
        <taxon>Bacteria</taxon>
        <taxon>Bacillati</taxon>
        <taxon>Actinomycetota</taxon>
        <taxon>Actinomycetes</taxon>
        <taxon>Mycobacteriales</taxon>
        <taxon>Mycobacteriaceae</taxon>
        <taxon>Mycobacterium</taxon>
    </lineage>
</organism>
<dbReference type="Gene3D" id="3.40.366.10">
    <property type="entry name" value="Malonyl-Coenzyme A Acyl Carrier Protein, domain 2"/>
    <property type="match status" value="3"/>
</dbReference>
<dbReference type="InterPro" id="IPR036291">
    <property type="entry name" value="NAD(P)-bd_dom_sf"/>
</dbReference>
<evidence type="ECO:0000256" key="3">
    <source>
        <dbReference type="ARBA" id="ARBA00022801"/>
    </source>
</evidence>
<dbReference type="GO" id="GO:0004312">
    <property type="term" value="F:fatty acid synthase activity"/>
    <property type="evidence" value="ECO:0007669"/>
    <property type="project" value="InterPro"/>
</dbReference>
<dbReference type="Pfam" id="PF00109">
    <property type="entry name" value="ketoacyl-synt"/>
    <property type="match status" value="1"/>
</dbReference>
<evidence type="ECO:0000259" key="7">
    <source>
        <dbReference type="PROSITE" id="PS52004"/>
    </source>
</evidence>
<dbReference type="InterPro" id="IPR055118">
    <property type="entry name" value="FAS-like_AT_central"/>
</dbReference>
<dbReference type="InterPro" id="IPR016035">
    <property type="entry name" value="Acyl_Trfase/lysoPLipase"/>
</dbReference>
<dbReference type="GO" id="GO:0016787">
    <property type="term" value="F:hydrolase activity"/>
    <property type="evidence" value="ECO:0007669"/>
    <property type="project" value="UniProtKB-KW"/>
</dbReference>
<dbReference type="InterPro" id="IPR013785">
    <property type="entry name" value="Aldolase_TIM"/>
</dbReference>
<dbReference type="SMART" id="SM00825">
    <property type="entry name" value="PKS_KS"/>
    <property type="match status" value="1"/>
</dbReference>
<dbReference type="STRING" id="1783.BST44_00990"/>
<dbReference type="Gene3D" id="3.40.50.720">
    <property type="entry name" value="NAD(P)-binding Rossmann-like Domain"/>
    <property type="match status" value="1"/>
</dbReference>
<dbReference type="InterPro" id="IPR002539">
    <property type="entry name" value="MaoC-like_dom"/>
</dbReference>
<dbReference type="GO" id="GO:0006633">
    <property type="term" value="P:fatty acid biosynthetic process"/>
    <property type="evidence" value="ECO:0007669"/>
    <property type="project" value="InterPro"/>
</dbReference>
<dbReference type="SUPFAM" id="SSF53901">
    <property type="entry name" value="Thiolase-like"/>
    <property type="match status" value="2"/>
</dbReference>
<proteinExistence type="inferred from homology"/>
<evidence type="ECO:0000256" key="1">
    <source>
        <dbReference type="ARBA" id="ARBA00005254"/>
    </source>
</evidence>
<keyword evidence="5" id="KW-0560">Oxidoreductase</keyword>
<dbReference type="Gene3D" id="3.90.25.70">
    <property type="match status" value="1"/>
</dbReference>
<name>A0A1X0KLW2_MYCSC</name>
<dbReference type="SUPFAM" id="SSF52151">
    <property type="entry name" value="FabD/lysophospholipase-like"/>
    <property type="match status" value="2"/>
</dbReference>
<dbReference type="Proteomes" id="UP000192601">
    <property type="component" value="Unassembled WGS sequence"/>
</dbReference>
<evidence type="ECO:0000256" key="5">
    <source>
        <dbReference type="ARBA" id="ARBA00023002"/>
    </source>
</evidence>
<dbReference type="InterPro" id="IPR013565">
    <property type="entry name" value="Fas1/AflB-like_central"/>
</dbReference>
<dbReference type="EMBL" id="MVIJ01000001">
    <property type="protein sequence ID" value="ORB76138.1"/>
    <property type="molecule type" value="Genomic_DNA"/>
</dbReference>
<dbReference type="InterPro" id="IPR014031">
    <property type="entry name" value="Ketoacyl_synth_C"/>
</dbReference>
<dbReference type="InterPro" id="IPR014030">
    <property type="entry name" value="Ketoacyl_synth_N"/>
</dbReference>
<dbReference type="Gene3D" id="3.40.47.10">
    <property type="match status" value="1"/>
</dbReference>
<dbReference type="InterPro" id="IPR020841">
    <property type="entry name" value="PKS_Beta-ketoAc_synthase_dom"/>
</dbReference>
<dbReference type="PANTHER" id="PTHR10982:SF21">
    <property type="entry name" value="FATTY ACID SYNTHASE SUBUNIT BETA"/>
    <property type="match status" value="1"/>
</dbReference>
<dbReference type="GO" id="GO:0005835">
    <property type="term" value="C:fatty acid synthase complex"/>
    <property type="evidence" value="ECO:0007669"/>
    <property type="project" value="InterPro"/>
</dbReference>
<dbReference type="InterPro" id="IPR047224">
    <property type="entry name" value="FAS_alpha_su_C"/>
</dbReference>
<dbReference type="GO" id="GO:0004318">
    <property type="term" value="F:enoyl-[acyl-carrier-protein] reductase (NADH) activity"/>
    <property type="evidence" value="ECO:0007669"/>
    <property type="project" value="InterPro"/>
</dbReference>
<dbReference type="InterPro" id="IPR001227">
    <property type="entry name" value="Ac_transferase_dom_sf"/>
</dbReference>
<dbReference type="Gene3D" id="3.10.129.10">
    <property type="entry name" value="Hotdog Thioesterase"/>
    <property type="match status" value="1"/>
</dbReference>
<dbReference type="Pfam" id="PF00698">
    <property type="entry name" value="Acyl_transf_1"/>
    <property type="match status" value="1"/>
</dbReference>
<dbReference type="SUPFAM" id="SSF51735">
    <property type="entry name" value="NAD(P)-binding Rossmann-fold domains"/>
    <property type="match status" value="1"/>
</dbReference>
<protein>
    <submittedName>
        <fullName evidence="8">3-oxoacyl-ACP synthase</fullName>
    </submittedName>
</protein>
<sequence>MTIHERHDWNPPAKRGELSADRDGKSPHAAAGETHALVDRLTAGEPYAVAFGGQGSAWLETLEELVSSAGIESDLATLAGEVELLLEPVARELVVVRPIGFEPLAWVRALAAEDPVPSDKHLTSAAVSIPGVLLTQIAAVRALARQGMDLGATPPVAVAGHSQGVLAVEALKAAGARDAELLAMAQLIGAAGTLVARRRGISVLGDRPPMVSVTNADPERISRLLDEFAQDVRTVLPPVLSIRNGRRSVVITGTPEQLSRFELYCRQISEKEEADRKNKLRGGDVFAPVFDPVQVEVGFHTPRLADGIDIVGGWAEKVGLDVALARELTEAILVRRVDWVEEISSVHASGARWILDLGPGDILTRLTAPVIRGLGIGIVPAATRGGQRNLFTVGAVPEVARAWSTYAPTVVRLPDGRVKLSTKFTRLTGRSPILLAGMTPTTVDAKIVAAAANAGHWAELAGGGQVTEEIFAGRIEELATLLEPGRTYQFNALFLDPYLWKLQVGGKRLVQKARQSGAAIDGLVISAGIPDLEDAVELIEELGDVGISHVVFKPGTVEQIRSVIRIATEVPTKPVIMHIEGGRAGGHHSWEDLDDLLLATYSELRSRPNITVCVGGGIGTPERAAEYLSGRWAQAYGFPLMPIDGILVGTAAMATKEATTSPSVKRMLVETQGTDQWVGAGKAVNGMASSRSQLGADIHEIDNSASRCGRLLDEVAGDEEAVAERRDEIIAAMANTAKPYFGDVADMTYLQWLRRYVELAIGDGNSTADTAAPGSPWLADTWRDRFQQMLQRAEARLHPQDFGPIETLFDDPGPLEDPERAIAALLARYPDAETVQLHPADVPFFVTLCKTLGKPVNFVPVIDKDVRRWWRSDSLWQAHDARYDADQVCIIPGTAAVAGITRMDEPVGELLDRFEQAAVDEVLSSNGQPREVAARRLGRPDVTGPLAVVLDAPDVQWAGRTAKNPVHRIADPADWLVHDGSEGPQSRRATHSFTGARLEVDGDRVVLSVPVSATWIDIPFTLPPNTIDGGTPVVSTEDAATAMRAVLAIAAGVDGPESLPAVVDGTANVTVNWDPERVADHTGVTATFGEPLAPGLTTVPDALVGLCWPAVFAAIGSAVTDTGVPVVEGLLSLVHLDHAAHVVGVLPKVPAELAVTATASPAIDTDLGRVVRVSVTIADADGATLASLDERFAILGRTGTAELGDPVRAGGAVSENATDTPRRRRRDVRLTAPVDMRPFAVVSGDHNPIHTDRAAALLAGLDSPIVHGMWLSAAAQHAVTATDGQARPPARLVGWTARFLGMVRPGDEVDFRVERVGIDQGAEVLEVAARIGSDLVMSATARLAAPHTVYAFPGQGIQHKGMGMDVRARSKAARKVWDKADKFTRETLGFSVLHVVRDNPTSIIASGVHYNHPEGVLYLTQFTQVAMATVAAAQVAEMREQGAFVEGAIACGHSVGEYTALACVTGIYELEALLETVFHRGSKMHDIVPRDELGRSNYRLAAIRPSQIDLPDDEVPGFVAEIAERTGEFLEIVNFNLRGSQYAIAGTVRGLEELEAEVERRREITGGKRSFILVPGIDVPFHSRVLRVGVAEFRRSLERVMPRDKDPDVIIGRYIPNLVPRPFTLDRDFIQEIRDLVPAEPLDAILADYDTWLTERRNEMARIVLIELLAWQFASPVRWIETQDLLFTEQAAGGLGVERFVEIGVKSAPTVAGLATNTLKLPEYAHSTVEVLNAERDAAVLFATDTDPEPEPEEIADEPAAPEGATALPAAPAPAPSAAPSTGPRPDDIGFDAADATLALIALSAKMRIDQIEELDSIESITDGASSRRNQLLVDLGSELNLGAIDGAAEADLAGLRSQVTKLARTYKPFGPVLSDAINDQLRTVLGPSGKRPGAIAERVKKTWELGEGWAKHVTVEVALGTREGTSVRGGAMGHLHEGALADAASVDKVIDAAVTSVAARRGIAVALPSSGGGGGATVDAAALSEFTDQITGRDGVLASAARLILNQLGHDDPVGSAPAATDAELIDLVTAELGADWPRLVAPVFDAKKAVVFDDRWASAREDLVRLWLTDEGDIDAQWTSLSERFEGAGHVVATQATWWQGKALAAGRQIHASLYGRIAAGAENPEPGNYTNEVAVVTGASKGSIAASVVARMLDGGATVIATTSKLDDERLAFYRGLYRDHARYGAVLWVVAANMASYSDIDALSEWIGTEQTESLGPQSIHIKDAQTPTLLFPFAAPRVAGDLSEAGSRSEMEMKVLLWAVQRLIGGLSKIGAERDIASRLHVVLPGSPNRGMFGGDGAYGEAKSALDALVSRWHAESSWAARVSLAHALIGWTRGTGLMGHNDAIVDAVEEAGVTTYSTDEMAAMLLGLCDVESKVAAALTPIKADLTGGLAEANLDMAELAAKAREQAASGEHAMEDAAAEGTIAALPAPPRPVTPAPPPQWDDLDVDPADLVVIVGGAEIGPYGSSRTRFEMEVDNELSAAGVLELAWTTGLIRWEDDPQPGWYDTKSGDLVDETELVERYHDTVVERVGIREFVDDGAIDPDHASPLLVSVFLDKDFTFVVSSEADARGFVEFDPEHTVIRPVPDSGDWQVTRKAGTEIRVPRKTKLSRVVGAQIPTGFDPTVYGISQDMASSTDRVALWNIVATVDAFLSSGFTPTELMRWVHPGLVASTQGTGMGGMTSMQTMYHGNLLGRSKPNDILQEVLPNVVAAHVIQSYVGSYGAMIHPVGACATAAVSVEEGVDKIRLGKAELVVAGGFDDLTLEAIIGFGDMAATADTSMMRGRGIHDSKFSRPNDRRRLGFVEAQGGGTILLARGDLALKMGLPVLAVVAYAQSFADGVHSSIPAPGLGALGAGRGGKDSALARSLARLGVGADDIAVISKHDTSTLANDPNETELHERLADSLGRSEGAPLFVVSQKSLTGHAKGGAAVFQMMGLCQMLRDGVIPPNRSLDCVDDELASSAHFVWVRETLRLGEKFPLKAGMLTSLGFGHVSGLVALVHPQAFIAALDPEQRADYQRRAEARLLAGQRRLVSAIAGGAPMYERPPDRRFDHDVPEKRQEAAMLLNPASRLGEGEAYEVPAG</sequence>